<sequence length="177" mass="19554">MSTPIQAKVPNRDYPGWTISSATSGSPGSETDLIFACRGEGCAANTLQCTLFRRRAPTDSALDVDALTDPLRFPLGQLSLWQAASVMNERRDLFSQVEVEAHSPPLALSLREMEGRKFAWSQVEIVAGKTVIGVQLALWLDRQSLQGLRCSHREGGAENALDARVLDFLRMVLIERR</sequence>
<name>A0ABU0JNP3_9HYPH</name>
<gene>
    <name evidence="2" type="ORF">QO011_007941</name>
</gene>
<dbReference type="Proteomes" id="UP001242480">
    <property type="component" value="Unassembled WGS sequence"/>
</dbReference>
<dbReference type="RefSeq" id="WP_307285293.1">
    <property type="nucleotide sequence ID" value="NZ_JAUSVX010000027.1"/>
</dbReference>
<accession>A0ABU0JNP3</accession>
<organism evidence="2 3">
    <name type="scientific">Labrys wisconsinensis</name>
    <dbReference type="NCBI Taxonomy" id="425677"/>
    <lineage>
        <taxon>Bacteria</taxon>
        <taxon>Pseudomonadati</taxon>
        <taxon>Pseudomonadota</taxon>
        <taxon>Alphaproteobacteria</taxon>
        <taxon>Hyphomicrobiales</taxon>
        <taxon>Xanthobacteraceae</taxon>
        <taxon>Labrys</taxon>
    </lineage>
</organism>
<evidence type="ECO:0000256" key="1">
    <source>
        <dbReference type="SAM" id="MobiDB-lite"/>
    </source>
</evidence>
<evidence type="ECO:0000313" key="3">
    <source>
        <dbReference type="Proteomes" id="UP001242480"/>
    </source>
</evidence>
<comment type="caution">
    <text evidence="2">The sequence shown here is derived from an EMBL/GenBank/DDBJ whole genome shotgun (WGS) entry which is preliminary data.</text>
</comment>
<keyword evidence="3" id="KW-1185">Reference proteome</keyword>
<evidence type="ECO:0000313" key="2">
    <source>
        <dbReference type="EMBL" id="MDQ0474899.1"/>
    </source>
</evidence>
<feature type="compositionally biased region" description="Polar residues" evidence="1">
    <location>
        <begin position="18"/>
        <end position="28"/>
    </location>
</feature>
<feature type="region of interest" description="Disordered" evidence="1">
    <location>
        <begin position="1"/>
        <end position="28"/>
    </location>
</feature>
<proteinExistence type="predicted"/>
<reference evidence="2 3" key="1">
    <citation type="submission" date="2023-07" db="EMBL/GenBank/DDBJ databases">
        <title>Genomic Encyclopedia of Type Strains, Phase IV (KMG-IV): sequencing the most valuable type-strain genomes for metagenomic binning, comparative biology and taxonomic classification.</title>
        <authorList>
            <person name="Goeker M."/>
        </authorList>
    </citation>
    <scope>NUCLEOTIDE SEQUENCE [LARGE SCALE GENOMIC DNA]</scope>
    <source>
        <strain evidence="2 3">DSM 19619</strain>
    </source>
</reference>
<dbReference type="EMBL" id="JAUSVX010000027">
    <property type="protein sequence ID" value="MDQ0474899.1"/>
    <property type="molecule type" value="Genomic_DNA"/>
</dbReference>
<protein>
    <submittedName>
        <fullName evidence="2">Uncharacterized protein</fullName>
    </submittedName>
</protein>